<organism evidence="1 2">
    <name type="scientific">Candidatus Colimorpha enterica</name>
    <dbReference type="NCBI Taxonomy" id="3083063"/>
    <lineage>
        <taxon>Bacteria</taxon>
        <taxon>Pseudomonadati</taxon>
        <taxon>Bacteroidota</taxon>
        <taxon>Bacteroidia</taxon>
        <taxon>Bacteroidales</taxon>
        <taxon>Candidatus Colimorpha</taxon>
    </lineage>
</organism>
<protein>
    <recommendedName>
        <fullName evidence="3">Helix-turn-helix type 11 domain-containing protein</fullName>
    </recommendedName>
</protein>
<evidence type="ECO:0000313" key="2">
    <source>
        <dbReference type="Proteomes" id="UP000017938"/>
    </source>
</evidence>
<comment type="caution">
    <text evidence="1">The sequence shown here is derived from an EMBL/GenBank/DDBJ whole genome shotgun (WGS) entry which is preliminary data.</text>
</comment>
<dbReference type="EMBL" id="CBFW010000436">
    <property type="protein sequence ID" value="CDC77392.1"/>
    <property type="molecule type" value="Genomic_DNA"/>
</dbReference>
<proteinExistence type="predicted"/>
<dbReference type="AlphaFoldDB" id="R6V3N8"/>
<name>R6V3N8_9BACT</name>
<evidence type="ECO:0008006" key="3">
    <source>
        <dbReference type="Google" id="ProtNLM"/>
    </source>
</evidence>
<sequence>MQKDKRALYRYLKKYHTGRDNAIICKQLKMRFKVSEEAIRYYVSCLRKDGIPICSCMDGYYYPETHSEIVETVARFNKYLLTLSATNANLLRAKLK</sequence>
<gene>
    <name evidence="1" type="ORF">BN580_00412</name>
</gene>
<dbReference type="Proteomes" id="UP000017938">
    <property type="component" value="Unassembled WGS sequence"/>
</dbReference>
<accession>R6V3N8</accession>
<dbReference type="STRING" id="1263015.BN580_00412"/>
<reference evidence="1" key="1">
    <citation type="submission" date="2012-11" db="EMBL/GenBank/DDBJ databases">
        <title>Dependencies among metagenomic species, viruses, plasmids and units of genetic variation.</title>
        <authorList>
            <person name="Nielsen H.B."/>
            <person name="Almeida M."/>
            <person name="Juncker A.S."/>
            <person name="Rasmussen S."/>
            <person name="Li J."/>
            <person name="Sunagawa S."/>
            <person name="Plichta D."/>
            <person name="Gautier L."/>
            <person name="Le Chatelier E."/>
            <person name="Peletier E."/>
            <person name="Bonde I."/>
            <person name="Nielsen T."/>
            <person name="Manichanh C."/>
            <person name="Arumugam M."/>
            <person name="Batto J."/>
            <person name="Santos M.B.Q.D."/>
            <person name="Blom N."/>
            <person name="Borruel N."/>
            <person name="Burgdorf K.S."/>
            <person name="Boumezbeur F."/>
            <person name="Casellas F."/>
            <person name="Dore J."/>
            <person name="Guarner F."/>
            <person name="Hansen T."/>
            <person name="Hildebrand F."/>
            <person name="Kaas R.S."/>
            <person name="Kennedy S."/>
            <person name="Kristiansen K."/>
            <person name="Kultima J.R."/>
            <person name="Leonard P."/>
            <person name="Levenez F."/>
            <person name="Lund O."/>
            <person name="Moumen B."/>
            <person name="Le Paslier D."/>
            <person name="Pons N."/>
            <person name="Pedersen O."/>
            <person name="Prifti E."/>
            <person name="Qin J."/>
            <person name="Raes J."/>
            <person name="Tap J."/>
            <person name="Tims S."/>
            <person name="Ussery D.W."/>
            <person name="Yamada T."/>
            <person name="MetaHit consortium"/>
            <person name="Renault P."/>
            <person name="Sicheritz-Ponten T."/>
            <person name="Bork P."/>
            <person name="Wang J."/>
            <person name="Brunak S."/>
            <person name="Ehrlich S.D."/>
        </authorList>
    </citation>
    <scope>NUCLEOTIDE SEQUENCE [LARGE SCALE GENOMIC DNA]</scope>
</reference>
<dbReference type="InterPro" id="IPR036388">
    <property type="entry name" value="WH-like_DNA-bd_sf"/>
</dbReference>
<evidence type="ECO:0000313" key="1">
    <source>
        <dbReference type="EMBL" id="CDC77392.1"/>
    </source>
</evidence>
<dbReference type="Gene3D" id="1.10.10.10">
    <property type="entry name" value="Winged helix-like DNA-binding domain superfamily/Winged helix DNA-binding domain"/>
    <property type="match status" value="1"/>
</dbReference>